<dbReference type="Proteomes" id="UP000242188">
    <property type="component" value="Unassembled WGS sequence"/>
</dbReference>
<dbReference type="Gene3D" id="3.30.710.10">
    <property type="entry name" value="Potassium Channel Kv1.1, Chain A"/>
    <property type="match status" value="2"/>
</dbReference>
<dbReference type="Gene3D" id="3.40.50.300">
    <property type="entry name" value="P-loop containing nucleotide triphosphate hydrolases"/>
    <property type="match status" value="1"/>
</dbReference>
<dbReference type="InterPro" id="IPR027417">
    <property type="entry name" value="P-loop_NTPase"/>
</dbReference>
<name>A0A210PCA3_MIZYE</name>
<sequence>MNTFPTEYVPTVFENYVAYDIVGGIAVSVENRESLANVKSKWVPELRHYRPDTPIVLVACKIEKGPANLVSYDEGSKVADDLGLRYIETSSRLLHGIKDGFDIVVREALQSKRTTTIQPWFSCGSIKQLPSPPVMPPAEKAPRIEVETSRFVEDWLAMHENPVHADVAFVLSGQHNLDGHKIVLCSASKYFRRISGMMTSNKLKTTDSSSNFTVQDLNSGTVQGIIAVYNKGNSTDGIVGVPKLTNLYDEIDQEEIEDLIRVSDIFKLPKLVEICQNCLTGQDYLNSSIGTSENDETNQKMKDLYFNKPETADVVFKVGGKIYCHKCVLSARCKLMAAMFGNRFEKDEAITSEVDIPATSAECFQALLEYLYSDHAPTDETDGFELICLADEYGQHRLMNLCELNVTKEINRSVATNIGKAEIDVIGHLQKAQKYNAEQLSSWCFHFISTNYTAFQNRVEFSCLTEGNKIYIEENQWPPISYLREVEEYKNKLKQKKRQMFI</sequence>
<dbReference type="AlphaFoldDB" id="A0A210PCA3"/>
<dbReference type="OrthoDB" id="10251809at2759"/>
<keyword evidence="3" id="KW-1185">Reference proteome</keyword>
<dbReference type="InterPro" id="IPR000210">
    <property type="entry name" value="BTB/POZ_dom"/>
</dbReference>
<dbReference type="SMART" id="SM00225">
    <property type="entry name" value="BTB"/>
    <property type="match status" value="2"/>
</dbReference>
<dbReference type="EMBL" id="NEDP02082657">
    <property type="protein sequence ID" value="OWF34061.1"/>
    <property type="molecule type" value="Genomic_DNA"/>
</dbReference>
<dbReference type="InterPro" id="IPR011333">
    <property type="entry name" value="SKP1/BTB/POZ_sf"/>
</dbReference>
<feature type="domain" description="BTB" evidence="1">
    <location>
        <begin position="310"/>
        <end position="380"/>
    </location>
</feature>
<evidence type="ECO:0000313" key="3">
    <source>
        <dbReference type="Proteomes" id="UP000242188"/>
    </source>
</evidence>
<dbReference type="SMART" id="SM00173">
    <property type="entry name" value="RAS"/>
    <property type="match status" value="1"/>
</dbReference>
<dbReference type="Pfam" id="PF00071">
    <property type="entry name" value="Ras"/>
    <property type="match status" value="1"/>
</dbReference>
<dbReference type="SUPFAM" id="SSF54695">
    <property type="entry name" value="POZ domain"/>
    <property type="match status" value="2"/>
</dbReference>
<dbReference type="GO" id="GO:0005525">
    <property type="term" value="F:GTP binding"/>
    <property type="evidence" value="ECO:0007669"/>
    <property type="project" value="InterPro"/>
</dbReference>
<dbReference type="PROSITE" id="PS50097">
    <property type="entry name" value="BTB"/>
    <property type="match status" value="2"/>
</dbReference>
<dbReference type="Pfam" id="PF00651">
    <property type="entry name" value="BTB"/>
    <property type="match status" value="2"/>
</dbReference>
<dbReference type="STRING" id="6573.A0A210PCA3"/>
<protein>
    <submittedName>
        <fullName evidence="2">Rho-related protein racA</fullName>
    </submittedName>
</protein>
<gene>
    <name evidence="2" type="ORF">KP79_PYT04165</name>
</gene>
<dbReference type="InterPro" id="IPR001806">
    <property type="entry name" value="Small_GTPase"/>
</dbReference>
<reference evidence="2 3" key="1">
    <citation type="journal article" date="2017" name="Nat. Ecol. Evol.">
        <title>Scallop genome provides insights into evolution of bilaterian karyotype and development.</title>
        <authorList>
            <person name="Wang S."/>
            <person name="Zhang J."/>
            <person name="Jiao W."/>
            <person name="Li J."/>
            <person name="Xun X."/>
            <person name="Sun Y."/>
            <person name="Guo X."/>
            <person name="Huan P."/>
            <person name="Dong B."/>
            <person name="Zhang L."/>
            <person name="Hu X."/>
            <person name="Sun X."/>
            <person name="Wang J."/>
            <person name="Zhao C."/>
            <person name="Wang Y."/>
            <person name="Wang D."/>
            <person name="Huang X."/>
            <person name="Wang R."/>
            <person name="Lv J."/>
            <person name="Li Y."/>
            <person name="Zhang Z."/>
            <person name="Liu B."/>
            <person name="Lu W."/>
            <person name="Hui Y."/>
            <person name="Liang J."/>
            <person name="Zhou Z."/>
            <person name="Hou R."/>
            <person name="Li X."/>
            <person name="Liu Y."/>
            <person name="Li H."/>
            <person name="Ning X."/>
            <person name="Lin Y."/>
            <person name="Zhao L."/>
            <person name="Xing Q."/>
            <person name="Dou J."/>
            <person name="Li Y."/>
            <person name="Mao J."/>
            <person name="Guo H."/>
            <person name="Dou H."/>
            <person name="Li T."/>
            <person name="Mu C."/>
            <person name="Jiang W."/>
            <person name="Fu Q."/>
            <person name="Fu X."/>
            <person name="Miao Y."/>
            <person name="Liu J."/>
            <person name="Yu Q."/>
            <person name="Li R."/>
            <person name="Liao H."/>
            <person name="Li X."/>
            <person name="Kong Y."/>
            <person name="Jiang Z."/>
            <person name="Chourrout D."/>
            <person name="Li R."/>
            <person name="Bao Z."/>
        </authorList>
    </citation>
    <scope>NUCLEOTIDE SEQUENCE [LARGE SCALE GENOMIC DNA]</scope>
    <source>
        <strain evidence="2 3">PY_sf001</strain>
    </source>
</reference>
<dbReference type="SMART" id="SM00174">
    <property type="entry name" value="RHO"/>
    <property type="match status" value="1"/>
</dbReference>
<dbReference type="SUPFAM" id="SSF52540">
    <property type="entry name" value="P-loop containing nucleoside triphosphate hydrolases"/>
    <property type="match status" value="1"/>
</dbReference>
<feature type="domain" description="BTB" evidence="1">
    <location>
        <begin position="165"/>
        <end position="194"/>
    </location>
</feature>
<evidence type="ECO:0000259" key="1">
    <source>
        <dbReference type="PROSITE" id="PS50097"/>
    </source>
</evidence>
<proteinExistence type="predicted"/>
<dbReference type="PANTHER" id="PTHR24413">
    <property type="entry name" value="SPECKLE-TYPE POZ PROTEIN"/>
    <property type="match status" value="1"/>
</dbReference>
<dbReference type="GO" id="GO:0003924">
    <property type="term" value="F:GTPase activity"/>
    <property type="evidence" value="ECO:0007669"/>
    <property type="project" value="InterPro"/>
</dbReference>
<dbReference type="CDD" id="cd18499">
    <property type="entry name" value="BACK_RHOBTB"/>
    <property type="match status" value="1"/>
</dbReference>
<accession>A0A210PCA3</accession>
<organism evidence="2 3">
    <name type="scientific">Mizuhopecten yessoensis</name>
    <name type="common">Japanese scallop</name>
    <name type="synonym">Patinopecten yessoensis</name>
    <dbReference type="NCBI Taxonomy" id="6573"/>
    <lineage>
        <taxon>Eukaryota</taxon>
        <taxon>Metazoa</taxon>
        <taxon>Spiralia</taxon>
        <taxon>Lophotrochozoa</taxon>
        <taxon>Mollusca</taxon>
        <taxon>Bivalvia</taxon>
        <taxon>Autobranchia</taxon>
        <taxon>Pteriomorphia</taxon>
        <taxon>Pectinida</taxon>
        <taxon>Pectinoidea</taxon>
        <taxon>Pectinidae</taxon>
        <taxon>Mizuhopecten</taxon>
    </lineage>
</organism>
<comment type="caution">
    <text evidence="2">The sequence shown here is derived from an EMBL/GenBank/DDBJ whole genome shotgun (WGS) entry which is preliminary data.</text>
</comment>
<evidence type="ECO:0000313" key="2">
    <source>
        <dbReference type="EMBL" id="OWF34061.1"/>
    </source>
</evidence>
<dbReference type="SMART" id="SM00175">
    <property type="entry name" value="RAB"/>
    <property type="match status" value="1"/>
</dbReference>